<reference evidence="1" key="1">
    <citation type="submission" date="2018-04" db="EMBL/GenBank/DDBJ databases">
        <title>Draft genome sequence of the Candidatus Spirobacillus cienkowskii, a pathogen of freshwater Daphnia species, reconstructed from hemolymph metagenomic reads.</title>
        <authorList>
            <person name="Bresciani L."/>
            <person name="Lemos L.N."/>
            <person name="Wale N."/>
            <person name="Lin J.Y."/>
            <person name="Fernandes G.R."/>
            <person name="Duffy M.A."/>
            <person name="Rodrigues J.M."/>
        </authorList>
    </citation>
    <scope>NUCLEOTIDE SEQUENCE [LARGE SCALE GENOMIC DNA]</scope>
    <source>
        <strain evidence="1">Binning01</strain>
    </source>
</reference>
<organism evidence="1 2">
    <name type="scientific">Spirobacillus cienkowskii</name>
    <dbReference type="NCBI Taxonomy" id="495820"/>
    <lineage>
        <taxon>Bacteria</taxon>
        <taxon>Pseudomonadati</taxon>
        <taxon>Bdellovibrionota</taxon>
        <taxon>Oligoflexia</taxon>
        <taxon>Silvanigrellales</taxon>
        <taxon>Spirobacillus</taxon>
    </lineage>
</organism>
<dbReference type="Proteomes" id="UP000253934">
    <property type="component" value="Unassembled WGS sequence"/>
</dbReference>
<accession>A0A369KWU9</accession>
<protein>
    <submittedName>
        <fullName evidence="1">Uncharacterized protein</fullName>
    </submittedName>
</protein>
<comment type="caution">
    <text evidence="1">The sequence shown here is derived from an EMBL/GenBank/DDBJ whole genome shotgun (WGS) entry which is preliminary data.</text>
</comment>
<keyword evidence="2" id="KW-1185">Reference proteome</keyword>
<name>A0A369KWU9_9BACT</name>
<dbReference type="EMBL" id="QOVW01000065">
    <property type="protein sequence ID" value="RDB36184.1"/>
    <property type="molecule type" value="Genomic_DNA"/>
</dbReference>
<gene>
    <name evidence="1" type="ORF">DCC88_06285</name>
</gene>
<sequence length="212" mass="24539">MAMPNNNVVLSCIQTLKILEKYYHFSTTNSIQEFLIPPSSSIPEHSGQILFEEDKENEEFFIGVQFGTKIMNEFENNLTISINSLSVLSEEMSHFKLLLDTVLNNTSISMLELEMLGEIDRFLCLMHWNQESSLQKLALTWQNLHDICDAVFIGDRFFGENKKLYIDAEAMAFKHLKLAFKDNWDATYYDFSKINGKAKNYLATVRKNLLRA</sequence>
<evidence type="ECO:0000313" key="1">
    <source>
        <dbReference type="EMBL" id="RDB36184.1"/>
    </source>
</evidence>
<evidence type="ECO:0000313" key="2">
    <source>
        <dbReference type="Proteomes" id="UP000253934"/>
    </source>
</evidence>
<proteinExistence type="predicted"/>
<dbReference type="AlphaFoldDB" id="A0A369KWU9"/>